<evidence type="ECO:0000313" key="2">
    <source>
        <dbReference type="Proteomes" id="UP001283361"/>
    </source>
</evidence>
<protein>
    <submittedName>
        <fullName evidence="1">Uncharacterized protein</fullName>
    </submittedName>
</protein>
<dbReference type="AlphaFoldDB" id="A0AAE0ZCZ6"/>
<name>A0AAE0ZCZ6_9GAST</name>
<dbReference type="EMBL" id="JAWDGP010004208">
    <property type="protein sequence ID" value="KAK3766626.1"/>
    <property type="molecule type" value="Genomic_DNA"/>
</dbReference>
<proteinExistence type="predicted"/>
<sequence>MDVMFGSSASFYCRAANPSSVFYSWSVFTCGMETTTDSYHFTTCGTANNTAVMEFKPLAPPACTVLMCKASKMSAPCTLFSKSYTAQVGRKFSLTCQTNGSQARRVAWILVDVYGFSAVLQDVTKEELRVFKS</sequence>
<accession>A0AAE0ZCZ6</accession>
<evidence type="ECO:0000313" key="1">
    <source>
        <dbReference type="EMBL" id="KAK3766626.1"/>
    </source>
</evidence>
<reference evidence="1" key="1">
    <citation type="journal article" date="2023" name="G3 (Bethesda)">
        <title>A reference genome for the long-term kleptoplast-retaining sea slug Elysia crispata morphotype clarki.</title>
        <authorList>
            <person name="Eastman K.E."/>
            <person name="Pendleton A.L."/>
            <person name="Shaikh M.A."/>
            <person name="Suttiyut T."/>
            <person name="Ogas R."/>
            <person name="Tomko P."/>
            <person name="Gavelis G."/>
            <person name="Widhalm J.R."/>
            <person name="Wisecaver J.H."/>
        </authorList>
    </citation>
    <scope>NUCLEOTIDE SEQUENCE</scope>
    <source>
        <strain evidence="1">ECLA1</strain>
    </source>
</reference>
<dbReference type="Proteomes" id="UP001283361">
    <property type="component" value="Unassembled WGS sequence"/>
</dbReference>
<organism evidence="1 2">
    <name type="scientific">Elysia crispata</name>
    <name type="common">lettuce slug</name>
    <dbReference type="NCBI Taxonomy" id="231223"/>
    <lineage>
        <taxon>Eukaryota</taxon>
        <taxon>Metazoa</taxon>
        <taxon>Spiralia</taxon>
        <taxon>Lophotrochozoa</taxon>
        <taxon>Mollusca</taxon>
        <taxon>Gastropoda</taxon>
        <taxon>Heterobranchia</taxon>
        <taxon>Euthyneura</taxon>
        <taxon>Panpulmonata</taxon>
        <taxon>Sacoglossa</taxon>
        <taxon>Placobranchoidea</taxon>
        <taxon>Plakobranchidae</taxon>
        <taxon>Elysia</taxon>
    </lineage>
</organism>
<keyword evidence="2" id="KW-1185">Reference proteome</keyword>
<gene>
    <name evidence="1" type="ORF">RRG08_042405</name>
</gene>
<comment type="caution">
    <text evidence="1">The sequence shown here is derived from an EMBL/GenBank/DDBJ whole genome shotgun (WGS) entry which is preliminary data.</text>
</comment>